<dbReference type="InterPro" id="IPR025383">
    <property type="entry name" value="MrpA_C/MbhD"/>
</dbReference>
<proteinExistence type="inferred from homology"/>
<feature type="transmembrane region" description="Helical" evidence="7">
    <location>
        <begin position="92"/>
        <end position="113"/>
    </location>
</feature>
<evidence type="ECO:0000256" key="4">
    <source>
        <dbReference type="ARBA" id="ARBA00022692"/>
    </source>
</evidence>
<dbReference type="OrthoDB" id="4962908at2"/>
<keyword evidence="6 7" id="KW-0472">Membrane</keyword>
<evidence type="ECO:0000313" key="10">
    <source>
        <dbReference type="EMBL" id="NDL70191.1"/>
    </source>
</evidence>
<feature type="transmembrane region" description="Helical" evidence="7">
    <location>
        <begin position="51"/>
        <end position="72"/>
    </location>
</feature>
<evidence type="ECO:0000259" key="9">
    <source>
        <dbReference type="Pfam" id="PF13244"/>
    </source>
</evidence>
<evidence type="ECO:0000256" key="1">
    <source>
        <dbReference type="ARBA" id="ARBA00004651"/>
    </source>
</evidence>
<keyword evidence="3" id="KW-1003">Cell membrane</keyword>
<organism evidence="10 11">
    <name type="scientific">Vreelandella alkaliphila</name>
    <dbReference type="NCBI Taxonomy" id="272774"/>
    <lineage>
        <taxon>Bacteria</taxon>
        <taxon>Pseudomonadati</taxon>
        <taxon>Pseudomonadota</taxon>
        <taxon>Gammaproteobacteria</taxon>
        <taxon>Oceanospirillales</taxon>
        <taxon>Halomonadaceae</taxon>
        <taxon>Vreelandella</taxon>
    </lineage>
</organism>
<dbReference type="PANTHER" id="PTHR33932">
    <property type="entry name" value="NA(+)/H(+) ANTIPORTER SUBUNIT B"/>
    <property type="match status" value="1"/>
</dbReference>
<evidence type="ECO:0000256" key="6">
    <source>
        <dbReference type="ARBA" id="ARBA00023136"/>
    </source>
</evidence>
<evidence type="ECO:0000256" key="7">
    <source>
        <dbReference type="SAM" id="Phobius"/>
    </source>
</evidence>
<feature type="transmembrane region" description="Helical" evidence="7">
    <location>
        <begin position="183"/>
        <end position="200"/>
    </location>
</feature>
<feature type="transmembrane region" description="Helical" evidence="7">
    <location>
        <begin position="240"/>
        <end position="261"/>
    </location>
</feature>
<dbReference type="AlphaFoldDB" id="A0A7C9NWW7"/>
<dbReference type="Pfam" id="PF13244">
    <property type="entry name" value="MbhD"/>
    <property type="match status" value="1"/>
</dbReference>
<sequence>MLAVDLLLTLAALATAGQCLLLPGLFRAVANLMAFGLVMALIWVRLDAPDVALAEAAIGAGITGALLLTAVGQLPASQRQLHHEHYRVPRRFIPMTIIVVFVGGVLWATMLALPKVGLVKEIAAVLPESGAEHAVTAILLNLRGIDTLLEIAVMLCAVAAIWSLQRAIPPPALELNYPGLTTLARWLHPLFLLTFSYFLWQGTHAPGGAFPAGAVLGAGGVLLLLTGSIGWMYRHYYNQLLRWLLAAGLLLFLATALAGLLMTGSLYGLPPQLAGYFIIAIEVAAALSIALMLMTFYLFGRPRS</sequence>
<dbReference type="InterPro" id="IPR050622">
    <property type="entry name" value="CPA3_antiporter_subunitB"/>
</dbReference>
<dbReference type="InterPro" id="IPR007182">
    <property type="entry name" value="MnhB"/>
</dbReference>
<dbReference type="Proteomes" id="UP000480312">
    <property type="component" value="Unassembled WGS sequence"/>
</dbReference>
<evidence type="ECO:0000256" key="5">
    <source>
        <dbReference type="ARBA" id="ARBA00022989"/>
    </source>
</evidence>
<protein>
    <submittedName>
        <fullName evidence="10">DUF4040 domain-containing protein</fullName>
    </submittedName>
</protein>
<evidence type="ECO:0000256" key="3">
    <source>
        <dbReference type="ARBA" id="ARBA00022475"/>
    </source>
</evidence>
<feature type="domain" description="MrpA C-terminal/MbhD" evidence="9">
    <location>
        <begin position="12"/>
        <end position="75"/>
    </location>
</feature>
<comment type="subcellular location">
    <subcellularLocation>
        <location evidence="1">Cell membrane</location>
        <topology evidence="1">Multi-pass membrane protein</topology>
    </subcellularLocation>
</comment>
<feature type="transmembrane region" description="Helical" evidence="7">
    <location>
        <begin position="26"/>
        <end position="44"/>
    </location>
</feature>
<feature type="domain" description="Na+/H+ antiporter MnhB subunit-related protein" evidence="8">
    <location>
        <begin position="180"/>
        <end position="273"/>
    </location>
</feature>
<dbReference type="PANTHER" id="PTHR33932:SF4">
    <property type="entry name" value="NA(+)_H(+) ANTIPORTER SUBUNIT B"/>
    <property type="match status" value="1"/>
</dbReference>
<evidence type="ECO:0000313" key="11">
    <source>
        <dbReference type="Proteomes" id="UP000480312"/>
    </source>
</evidence>
<feature type="transmembrane region" description="Helical" evidence="7">
    <location>
        <begin position="148"/>
        <end position="168"/>
    </location>
</feature>
<evidence type="ECO:0000259" key="8">
    <source>
        <dbReference type="Pfam" id="PF04039"/>
    </source>
</evidence>
<dbReference type="EMBL" id="JAAEHK010000006">
    <property type="protein sequence ID" value="NDL70191.1"/>
    <property type="molecule type" value="Genomic_DNA"/>
</dbReference>
<comment type="caution">
    <text evidence="10">The sequence shown here is derived from an EMBL/GenBank/DDBJ whole genome shotgun (WGS) entry which is preliminary data.</text>
</comment>
<evidence type="ECO:0000256" key="2">
    <source>
        <dbReference type="ARBA" id="ARBA00009425"/>
    </source>
</evidence>
<keyword evidence="4 7" id="KW-0812">Transmembrane</keyword>
<gene>
    <name evidence="10" type="ORF">GPL32_06660</name>
</gene>
<accession>A0A7C9NWW7</accession>
<name>A0A7C9NWW7_9GAMM</name>
<reference evidence="10 11" key="1">
    <citation type="submission" date="2020-01" db="EMBL/GenBank/DDBJ databases">
        <title>Whole genome sequencing of Halomonas alkaliphila strain LS44.</title>
        <authorList>
            <person name="Kumar S."/>
            <person name="Paul D."/>
            <person name="Shouche Y."/>
            <person name="Suryavanshi M.V."/>
        </authorList>
    </citation>
    <scope>NUCLEOTIDE SEQUENCE [LARGE SCALE GENOMIC DNA]</scope>
    <source>
        <strain evidence="10 11">LS44</strain>
    </source>
</reference>
<dbReference type="GO" id="GO:0005886">
    <property type="term" value="C:plasma membrane"/>
    <property type="evidence" value="ECO:0007669"/>
    <property type="project" value="UniProtKB-SubCell"/>
</dbReference>
<feature type="transmembrane region" description="Helical" evidence="7">
    <location>
        <begin position="212"/>
        <end position="234"/>
    </location>
</feature>
<comment type="similarity">
    <text evidence="2">Belongs to the CPA3 antiporters (TC 2.A.63) subunit B family.</text>
</comment>
<keyword evidence="5 7" id="KW-1133">Transmembrane helix</keyword>
<dbReference type="Pfam" id="PF04039">
    <property type="entry name" value="MnhB"/>
    <property type="match status" value="1"/>
</dbReference>
<feature type="transmembrane region" description="Helical" evidence="7">
    <location>
        <begin position="273"/>
        <end position="299"/>
    </location>
</feature>